<dbReference type="GO" id="GO:0016020">
    <property type="term" value="C:membrane"/>
    <property type="evidence" value="ECO:0007669"/>
    <property type="project" value="UniProtKB-SubCell"/>
</dbReference>
<dbReference type="EMBL" id="DWYR01000011">
    <property type="protein sequence ID" value="HJA98837.1"/>
    <property type="molecule type" value="Genomic_DNA"/>
</dbReference>
<name>A0A9D2IER4_9BACT</name>
<evidence type="ECO:0000256" key="3">
    <source>
        <dbReference type="ARBA" id="ARBA00022692"/>
    </source>
</evidence>
<gene>
    <name evidence="7" type="ORF">H9779_04445</name>
</gene>
<evidence type="ECO:0000256" key="4">
    <source>
        <dbReference type="ARBA" id="ARBA00022989"/>
    </source>
</evidence>
<feature type="transmembrane region" description="Helical" evidence="6">
    <location>
        <begin position="453"/>
        <end position="478"/>
    </location>
</feature>
<reference evidence="7" key="1">
    <citation type="journal article" date="2021" name="PeerJ">
        <title>Extensive microbial diversity within the chicken gut microbiome revealed by metagenomics and culture.</title>
        <authorList>
            <person name="Gilroy R."/>
            <person name="Ravi A."/>
            <person name="Getino M."/>
            <person name="Pursley I."/>
            <person name="Horton D.L."/>
            <person name="Alikhan N.F."/>
            <person name="Baker D."/>
            <person name="Gharbi K."/>
            <person name="Hall N."/>
            <person name="Watson M."/>
            <person name="Adriaenssens E.M."/>
            <person name="Foster-Nyarko E."/>
            <person name="Jarju S."/>
            <person name="Secka A."/>
            <person name="Antonio M."/>
            <person name="Oren A."/>
            <person name="Chaudhuri R.R."/>
            <person name="La Ragione R."/>
            <person name="Hildebrand F."/>
            <person name="Pallen M.J."/>
        </authorList>
    </citation>
    <scope>NUCLEOTIDE SEQUENCE</scope>
    <source>
        <strain evidence="7">CHK169-11906</strain>
    </source>
</reference>
<comment type="similarity">
    <text evidence="6">Belongs to the inorganic phosphate transporter (PiT) (TC 2.A.20) family.</text>
</comment>
<keyword evidence="4 6" id="KW-1133">Transmembrane helix</keyword>
<feature type="transmembrane region" description="Helical" evidence="6">
    <location>
        <begin position="484"/>
        <end position="505"/>
    </location>
</feature>
<feature type="transmembrane region" description="Helical" evidence="6">
    <location>
        <begin position="110"/>
        <end position="130"/>
    </location>
</feature>
<dbReference type="Pfam" id="PF01384">
    <property type="entry name" value="PHO4"/>
    <property type="match status" value="1"/>
</dbReference>
<evidence type="ECO:0000256" key="1">
    <source>
        <dbReference type="ARBA" id="ARBA00004141"/>
    </source>
</evidence>
<evidence type="ECO:0000256" key="5">
    <source>
        <dbReference type="ARBA" id="ARBA00023136"/>
    </source>
</evidence>
<sequence>MSEIYTIIVIILGILAVSGLFVGVTNDAVNFLNSAIGSKAAPMKKILVVASIGILIGTLTSSGMMEVARNGMFNPAFFTFHEVIILYLGVMFANIILLDIYNSLGLPTSTTVSLIFCLLGSAIAVSLYKIAGNDSLALANLGQFINTSRVLGIVSAILLSVVIAFTCGTIVMYISRLIFSFRYTKIFQRFGALWCGASLTAIVYFALFKGLKGPLGQTAVFEWIGQHVQISLVVCWIVCSILLFFLQRLKINILRITILSGTFALALAFAGNDLVNFIGVPVAGFDAFTIAREAGSSEIMMDGLNQNVPANFLILLSAGIIMIITLWTSKKAMHVTETEISLSTQGDEAGESKYDSSVISRAIVRGALNTSNAIDRIVPQTWREKIARRFEYVDIEHSGAPYDMIRATVNLTTAAMLISLATSYQLPLSTTYVCFMVAMGTSLADKAWGRESAVYRVSGVMTVIAGWFVTALGGFLIALAVGLILIYGGTIAFIITTLLCGYMLIKSNFMKKKAEKEVSTEKRPESAEDIIYSITQEVCETMERTTRIYDRTLLAVFKENRKVLREMVRESNELFYHSRERKYSLLPTLRKLQRSDVDTSHYYVQVVDYLNEMTKALAHITRPAFEHIDNNHEGLSKDQTEDLMHINDEVESIYRHINNMLRTGDFADLDMVLEMRDRLFETIAEAIKSEVTRINESRSNTKASILYLTILNETKTMVLQSRNLLKSQHYFLEHKDGTLQWHNKVNKQA</sequence>
<comment type="caution">
    <text evidence="7">The sequence shown here is derived from an EMBL/GenBank/DDBJ whole genome shotgun (WGS) entry which is preliminary data.</text>
</comment>
<feature type="transmembrane region" description="Helical" evidence="6">
    <location>
        <begin position="6"/>
        <end position="25"/>
    </location>
</feature>
<dbReference type="PANTHER" id="PTHR11101">
    <property type="entry name" value="PHOSPHATE TRANSPORTER"/>
    <property type="match status" value="1"/>
</dbReference>
<dbReference type="PANTHER" id="PTHR11101:SF16">
    <property type="entry name" value="PHOSPHATE TRANSPORTER"/>
    <property type="match status" value="1"/>
</dbReference>
<feature type="transmembrane region" description="Helical" evidence="6">
    <location>
        <begin position="150"/>
        <end position="174"/>
    </location>
</feature>
<evidence type="ECO:0000313" key="7">
    <source>
        <dbReference type="EMBL" id="HJA98837.1"/>
    </source>
</evidence>
<dbReference type="SUPFAM" id="SSF109755">
    <property type="entry name" value="PhoU-like"/>
    <property type="match status" value="1"/>
</dbReference>
<accession>A0A9D2IER4</accession>
<keyword evidence="3 6" id="KW-0812">Transmembrane</keyword>
<keyword evidence="2 6" id="KW-0813">Transport</keyword>
<dbReference type="GO" id="GO:0005315">
    <property type="term" value="F:phosphate transmembrane transporter activity"/>
    <property type="evidence" value="ECO:0007669"/>
    <property type="project" value="InterPro"/>
</dbReference>
<proteinExistence type="inferred from homology"/>
<evidence type="ECO:0000256" key="2">
    <source>
        <dbReference type="ARBA" id="ARBA00022448"/>
    </source>
</evidence>
<feature type="transmembrane region" description="Helical" evidence="6">
    <location>
        <begin position="308"/>
        <end position="327"/>
    </location>
</feature>
<dbReference type="AlphaFoldDB" id="A0A9D2IER4"/>
<dbReference type="InterPro" id="IPR001204">
    <property type="entry name" value="Phos_transporter"/>
</dbReference>
<reference evidence="7" key="2">
    <citation type="submission" date="2021-04" db="EMBL/GenBank/DDBJ databases">
        <authorList>
            <person name="Gilroy R."/>
        </authorList>
    </citation>
    <scope>NUCLEOTIDE SEQUENCE</scope>
    <source>
        <strain evidence="7">CHK169-11906</strain>
    </source>
</reference>
<feature type="transmembrane region" description="Helical" evidence="6">
    <location>
        <begin position="46"/>
        <end position="65"/>
    </location>
</feature>
<keyword evidence="6" id="KW-0592">Phosphate transport</keyword>
<evidence type="ECO:0000256" key="6">
    <source>
        <dbReference type="RuleBase" id="RU363058"/>
    </source>
</evidence>
<protein>
    <recommendedName>
        <fullName evidence="6">Phosphate transporter</fullName>
    </recommendedName>
</protein>
<evidence type="ECO:0000313" key="8">
    <source>
        <dbReference type="Proteomes" id="UP000824259"/>
    </source>
</evidence>
<keyword evidence="5 6" id="KW-0472">Membrane</keyword>
<feature type="transmembrane region" description="Helical" evidence="6">
    <location>
        <begin position="227"/>
        <end position="246"/>
    </location>
</feature>
<organism evidence="7 8">
    <name type="scientific">Candidatus Alistipes avicola</name>
    <dbReference type="NCBI Taxonomy" id="2838432"/>
    <lineage>
        <taxon>Bacteria</taxon>
        <taxon>Pseudomonadati</taxon>
        <taxon>Bacteroidota</taxon>
        <taxon>Bacteroidia</taxon>
        <taxon>Bacteroidales</taxon>
        <taxon>Rikenellaceae</taxon>
        <taxon>Alistipes</taxon>
    </lineage>
</organism>
<dbReference type="Proteomes" id="UP000824259">
    <property type="component" value="Unassembled WGS sequence"/>
</dbReference>
<dbReference type="GO" id="GO:0035435">
    <property type="term" value="P:phosphate ion transmembrane transport"/>
    <property type="evidence" value="ECO:0007669"/>
    <property type="project" value="TreeGrafter"/>
</dbReference>
<feature type="transmembrane region" description="Helical" evidence="6">
    <location>
        <begin position="77"/>
        <end position="98"/>
    </location>
</feature>
<feature type="transmembrane region" description="Helical" evidence="6">
    <location>
        <begin position="186"/>
        <end position="207"/>
    </location>
</feature>
<comment type="subcellular location">
    <subcellularLocation>
        <location evidence="1 6">Membrane</location>
        <topology evidence="1 6">Multi-pass membrane protein</topology>
    </subcellularLocation>
</comment>
<feature type="transmembrane region" description="Helical" evidence="6">
    <location>
        <begin position="253"/>
        <end position="271"/>
    </location>
</feature>